<comment type="caution">
    <text evidence="2">The sequence shown here is derived from an EMBL/GenBank/DDBJ whole genome shotgun (WGS) entry which is preliminary data.</text>
</comment>
<dbReference type="PANTHER" id="PTHR17630">
    <property type="entry name" value="DIENELACTONE HYDROLASE"/>
    <property type="match status" value="1"/>
</dbReference>
<dbReference type="InterPro" id="IPR002925">
    <property type="entry name" value="Dienelactn_hydro"/>
</dbReference>
<accession>A0ABR3PGU1</accession>
<evidence type="ECO:0000313" key="3">
    <source>
        <dbReference type="Proteomes" id="UP001562354"/>
    </source>
</evidence>
<sequence length="281" mass="30805">MSTGVGMSSCCLSGKIQNGQPKGREEQIAGLETYVSEPTDGSKKKTIVFLVDIFGWKFPNTRLLADQYAAQGFYVYIPDVHEGDSLPISFLDTVEPPLPTRESQSVLDKASATAQVGATLGPWLIKHREAVARPLIEGFIRTIRMVPGTDRVGVVGFCWGGRYAILAGHADFSSGEGKGADAVFSLHPSLVSIPADFEDVAVPIAFAVGDKDSLLSVEQVDQIKEVMDRKKKQDGLESEVRVYEDQIHGWSLRGDFSSEKDKKAMDEAEKQGFKWFHKHLG</sequence>
<organism evidence="2 3">
    <name type="scientific">Neodothiora populina</name>
    <dbReference type="NCBI Taxonomy" id="2781224"/>
    <lineage>
        <taxon>Eukaryota</taxon>
        <taxon>Fungi</taxon>
        <taxon>Dikarya</taxon>
        <taxon>Ascomycota</taxon>
        <taxon>Pezizomycotina</taxon>
        <taxon>Dothideomycetes</taxon>
        <taxon>Dothideomycetidae</taxon>
        <taxon>Dothideales</taxon>
        <taxon>Dothioraceae</taxon>
        <taxon>Neodothiora</taxon>
    </lineage>
</organism>
<dbReference type="EMBL" id="JBFMKM010000008">
    <property type="protein sequence ID" value="KAL1304956.1"/>
    <property type="molecule type" value="Genomic_DNA"/>
</dbReference>
<dbReference type="Gene3D" id="3.40.50.1820">
    <property type="entry name" value="alpha/beta hydrolase"/>
    <property type="match status" value="1"/>
</dbReference>
<evidence type="ECO:0000313" key="2">
    <source>
        <dbReference type="EMBL" id="KAL1304956.1"/>
    </source>
</evidence>
<dbReference type="SUPFAM" id="SSF53474">
    <property type="entry name" value="alpha/beta-Hydrolases"/>
    <property type="match status" value="1"/>
</dbReference>
<dbReference type="Proteomes" id="UP001562354">
    <property type="component" value="Unassembled WGS sequence"/>
</dbReference>
<gene>
    <name evidence="2" type="ORF">AAFC00_003866</name>
</gene>
<dbReference type="InterPro" id="IPR029058">
    <property type="entry name" value="AB_hydrolase_fold"/>
</dbReference>
<name>A0ABR3PGU1_9PEZI</name>
<keyword evidence="3" id="KW-1185">Reference proteome</keyword>
<dbReference type="PANTHER" id="PTHR17630:SF105">
    <property type="entry name" value="DIENELACTONE HYDROLASE FAMILY PROTEIN (AFU_ORTHOLOGUE AFUA_4G08790)"/>
    <property type="match status" value="1"/>
</dbReference>
<feature type="domain" description="Dienelactone hydrolase" evidence="1">
    <location>
        <begin position="32"/>
        <end position="279"/>
    </location>
</feature>
<proteinExistence type="predicted"/>
<dbReference type="GeneID" id="95977566"/>
<protein>
    <recommendedName>
        <fullName evidence="1">Dienelactone hydrolase domain-containing protein</fullName>
    </recommendedName>
</protein>
<dbReference type="RefSeq" id="XP_069201230.1">
    <property type="nucleotide sequence ID" value="XM_069343406.1"/>
</dbReference>
<reference evidence="2 3" key="1">
    <citation type="submission" date="2024-07" db="EMBL/GenBank/DDBJ databases">
        <title>Draft sequence of the Neodothiora populina.</title>
        <authorList>
            <person name="Drown D.D."/>
            <person name="Schuette U.S."/>
            <person name="Buechlein A.B."/>
            <person name="Rusch D.R."/>
            <person name="Winton L.W."/>
            <person name="Adams G.A."/>
        </authorList>
    </citation>
    <scope>NUCLEOTIDE SEQUENCE [LARGE SCALE GENOMIC DNA]</scope>
    <source>
        <strain evidence="2 3">CPC 39397</strain>
    </source>
</reference>
<dbReference type="Pfam" id="PF01738">
    <property type="entry name" value="DLH"/>
    <property type="match status" value="1"/>
</dbReference>
<evidence type="ECO:0000259" key="1">
    <source>
        <dbReference type="Pfam" id="PF01738"/>
    </source>
</evidence>